<feature type="region of interest" description="Disordered" evidence="2">
    <location>
        <begin position="1"/>
        <end position="23"/>
    </location>
</feature>
<dbReference type="GO" id="GO:0051082">
    <property type="term" value="F:unfolded protein binding"/>
    <property type="evidence" value="ECO:0007669"/>
    <property type="project" value="InterPro"/>
</dbReference>
<dbReference type="Proteomes" id="UP000265520">
    <property type="component" value="Unassembled WGS sequence"/>
</dbReference>
<name>A0A392NJI3_9FABA</name>
<protein>
    <submittedName>
        <fullName evidence="3">Calreticulin-3-like</fullName>
    </submittedName>
</protein>
<feature type="non-terminal residue" evidence="3">
    <location>
        <position position="1"/>
    </location>
</feature>
<dbReference type="Gene3D" id="2.10.250.10">
    <property type="entry name" value="Calreticulin/calnexin, P domain"/>
    <property type="match status" value="1"/>
</dbReference>
<reference evidence="3 4" key="1">
    <citation type="journal article" date="2018" name="Front. Plant Sci.">
        <title>Red Clover (Trifolium pratense) and Zigzag Clover (T. medium) - A Picture of Genomic Similarities and Differences.</title>
        <authorList>
            <person name="Dluhosova J."/>
            <person name="Istvanek J."/>
            <person name="Nedelnik J."/>
            <person name="Repkova J."/>
        </authorList>
    </citation>
    <scope>NUCLEOTIDE SEQUENCE [LARGE SCALE GENOMIC DNA]</scope>
    <source>
        <strain evidence="4">cv. 10/8</strain>
        <tissue evidence="3">Leaf</tissue>
    </source>
</reference>
<dbReference type="GO" id="GO:0005509">
    <property type="term" value="F:calcium ion binding"/>
    <property type="evidence" value="ECO:0007669"/>
    <property type="project" value="InterPro"/>
</dbReference>
<accession>A0A392NJI3</accession>
<comment type="caution">
    <text evidence="3">The sequence shown here is derived from an EMBL/GenBank/DDBJ whole genome shotgun (WGS) entry which is preliminary data.</text>
</comment>
<evidence type="ECO:0000313" key="3">
    <source>
        <dbReference type="EMBL" id="MCH99245.1"/>
    </source>
</evidence>
<dbReference type="InterPro" id="IPR009033">
    <property type="entry name" value="Calreticulin/calnexin_P_dom_sf"/>
</dbReference>
<dbReference type="AlphaFoldDB" id="A0A392NJI3"/>
<dbReference type="GO" id="GO:0005783">
    <property type="term" value="C:endoplasmic reticulum"/>
    <property type="evidence" value="ECO:0007669"/>
    <property type="project" value="InterPro"/>
</dbReference>
<comment type="similarity">
    <text evidence="1">Belongs to the calreticulin family.</text>
</comment>
<evidence type="ECO:0000313" key="4">
    <source>
        <dbReference type="Proteomes" id="UP000265520"/>
    </source>
</evidence>
<dbReference type="EMBL" id="LXQA010039789">
    <property type="protein sequence ID" value="MCH99245.1"/>
    <property type="molecule type" value="Genomic_DNA"/>
</dbReference>
<sequence>PADWDDREYIEDPNAVKPEGYDSIPVEIPDPKAKEVSRVEKRIYRCLYK</sequence>
<dbReference type="InterPro" id="IPR001580">
    <property type="entry name" value="Calret/calnex"/>
</dbReference>
<proteinExistence type="inferred from homology"/>
<organism evidence="3 4">
    <name type="scientific">Trifolium medium</name>
    <dbReference type="NCBI Taxonomy" id="97028"/>
    <lineage>
        <taxon>Eukaryota</taxon>
        <taxon>Viridiplantae</taxon>
        <taxon>Streptophyta</taxon>
        <taxon>Embryophyta</taxon>
        <taxon>Tracheophyta</taxon>
        <taxon>Spermatophyta</taxon>
        <taxon>Magnoliopsida</taxon>
        <taxon>eudicotyledons</taxon>
        <taxon>Gunneridae</taxon>
        <taxon>Pentapetalae</taxon>
        <taxon>rosids</taxon>
        <taxon>fabids</taxon>
        <taxon>Fabales</taxon>
        <taxon>Fabaceae</taxon>
        <taxon>Papilionoideae</taxon>
        <taxon>50 kb inversion clade</taxon>
        <taxon>NPAAA clade</taxon>
        <taxon>Hologalegina</taxon>
        <taxon>IRL clade</taxon>
        <taxon>Trifolieae</taxon>
        <taxon>Trifolium</taxon>
    </lineage>
</organism>
<feature type="compositionally biased region" description="Acidic residues" evidence="2">
    <location>
        <begin position="1"/>
        <end position="11"/>
    </location>
</feature>
<evidence type="ECO:0000256" key="1">
    <source>
        <dbReference type="RuleBase" id="RU362126"/>
    </source>
</evidence>
<dbReference type="Pfam" id="PF00262">
    <property type="entry name" value="Calreticulin"/>
    <property type="match status" value="1"/>
</dbReference>
<keyword evidence="1" id="KW-0256">Endoplasmic reticulum</keyword>
<keyword evidence="4" id="KW-1185">Reference proteome</keyword>
<dbReference type="SUPFAM" id="SSF63887">
    <property type="entry name" value="P-domain of calnexin/calreticulin"/>
    <property type="match status" value="1"/>
</dbReference>
<evidence type="ECO:0000256" key="2">
    <source>
        <dbReference type="SAM" id="MobiDB-lite"/>
    </source>
</evidence>
<dbReference type="GO" id="GO:0006457">
    <property type="term" value="P:protein folding"/>
    <property type="evidence" value="ECO:0007669"/>
    <property type="project" value="InterPro"/>
</dbReference>
<keyword evidence="1" id="KW-0143">Chaperone</keyword>